<sequence length="316" mass="32867">MKLFKGLLVAALLLTGCAAPAGNVNEPKGEEPKNPAAEPIKVLAPTGAPALSVMELAADGVNTVDFVTGSEALSAEFAKSDSDYDMILAPINLGAKLISADKTDYRLEAVITWGNLYLVGTSDTALEEAGNFAAFGEGSVPDIVFKNAVDVAGIVPEITYYSSAQDVQGILLSGKAESGLLAEPAVTATIAKAKEQGIELKVILDLQSAYQEKMSTASSGFPQAAIFVKQGSEEKVSAALAQIESFVSAAASDSSKVSSLVDQLTPEVLGVPSSKIAAATWAKQNIRYTSASLCEADITTMLKLFGIDYTSEMLSK</sequence>
<accession>A0A318KJ35</accession>
<dbReference type="Gene3D" id="3.40.190.10">
    <property type="entry name" value="Periplasmic binding protein-like II"/>
    <property type="match status" value="2"/>
</dbReference>
<feature type="chain" id="PRO_5016274919" evidence="1">
    <location>
        <begin position="22"/>
        <end position="316"/>
    </location>
</feature>
<dbReference type="OrthoDB" id="9814375at2"/>
<dbReference type="STRING" id="1034346.GCA_000313565_02701"/>
<dbReference type="EMBL" id="QJKH01000009">
    <property type="protein sequence ID" value="PXX77789.1"/>
    <property type="molecule type" value="Genomic_DNA"/>
</dbReference>
<keyword evidence="3" id="KW-1185">Reference proteome</keyword>
<proteinExistence type="predicted"/>
<feature type="signal peptide" evidence="1">
    <location>
        <begin position="1"/>
        <end position="21"/>
    </location>
</feature>
<evidence type="ECO:0000313" key="3">
    <source>
        <dbReference type="Proteomes" id="UP000247612"/>
    </source>
</evidence>
<name>A0A318KJ35_9FIRM</name>
<dbReference type="AlphaFoldDB" id="A0A318KJ35"/>
<keyword evidence="1" id="KW-0732">Signal</keyword>
<reference evidence="2 3" key="1">
    <citation type="submission" date="2018-05" db="EMBL/GenBank/DDBJ databases">
        <title>Genomic Encyclopedia of Type Strains, Phase IV (KMG-IV): sequencing the most valuable type-strain genomes for metagenomic binning, comparative biology and taxonomic classification.</title>
        <authorList>
            <person name="Goeker M."/>
        </authorList>
    </citation>
    <scope>NUCLEOTIDE SEQUENCE [LARGE SCALE GENOMIC DNA]</scope>
    <source>
        <strain evidence="2 3">JC118</strain>
    </source>
</reference>
<protein>
    <submittedName>
        <fullName evidence="2">NitT/TauT family transport system substrate-binding protein</fullName>
    </submittedName>
</protein>
<evidence type="ECO:0000256" key="1">
    <source>
        <dbReference type="SAM" id="SignalP"/>
    </source>
</evidence>
<dbReference type="PROSITE" id="PS51257">
    <property type="entry name" value="PROKAR_LIPOPROTEIN"/>
    <property type="match status" value="1"/>
</dbReference>
<evidence type="ECO:0000313" key="2">
    <source>
        <dbReference type="EMBL" id="PXX77789.1"/>
    </source>
</evidence>
<dbReference type="RefSeq" id="WP_022938985.1">
    <property type="nucleotide sequence ID" value="NZ_CABKRQ010000007.1"/>
</dbReference>
<organism evidence="2 3">
    <name type="scientific">Dielma fastidiosa</name>
    <dbReference type="NCBI Taxonomy" id="1034346"/>
    <lineage>
        <taxon>Bacteria</taxon>
        <taxon>Bacillati</taxon>
        <taxon>Bacillota</taxon>
        <taxon>Erysipelotrichia</taxon>
        <taxon>Erysipelotrichales</taxon>
        <taxon>Erysipelotrichaceae</taxon>
        <taxon>Dielma</taxon>
    </lineage>
</organism>
<dbReference type="Proteomes" id="UP000247612">
    <property type="component" value="Unassembled WGS sequence"/>
</dbReference>
<gene>
    <name evidence="2" type="ORF">DES51_10941</name>
</gene>
<comment type="caution">
    <text evidence="2">The sequence shown here is derived from an EMBL/GenBank/DDBJ whole genome shotgun (WGS) entry which is preliminary data.</text>
</comment>